<dbReference type="Proteomes" id="UP000618240">
    <property type="component" value="Unassembled WGS sequence"/>
</dbReference>
<protein>
    <submittedName>
        <fullName evidence="3">Damage-inducible protein DinB</fullName>
    </submittedName>
</protein>
<dbReference type="Pfam" id="PF05163">
    <property type="entry name" value="DinB"/>
    <property type="match status" value="1"/>
</dbReference>
<proteinExistence type="inferred from homology"/>
<evidence type="ECO:0000256" key="2">
    <source>
        <dbReference type="ARBA" id="ARBA00022723"/>
    </source>
</evidence>
<organism evidence="3 4">
    <name type="scientific">Chryseobacterium tagetis</name>
    <dbReference type="NCBI Taxonomy" id="2801334"/>
    <lineage>
        <taxon>Bacteria</taxon>
        <taxon>Pseudomonadati</taxon>
        <taxon>Bacteroidota</taxon>
        <taxon>Flavobacteriia</taxon>
        <taxon>Flavobacteriales</taxon>
        <taxon>Weeksellaceae</taxon>
        <taxon>Chryseobacterium group</taxon>
        <taxon>Chryseobacterium</taxon>
    </lineage>
</organism>
<comment type="caution">
    <text evidence="3">The sequence shown here is derived from an EMBL/GenBank/DDBJ whole genome shotgun (WGS) entry which is preliminary data.</text>
</comment>
<dbReference type="PANTHER" id="PTHR37302:SF1">
    <property type="entry name" value="PROTEIN DINB"/>
    <property type="match status" value="1"/>
</dbReference>
<sequence>MMNEKLIDLFEYTYHFNREMIKVIAENFEKIDEKTISLINHILNAQQVWNSRILNEKSFEVWQIHPFDNLDEINQQNFEKSIEIIEKSDLDKEIAYQNSRGRQFENTIFEMLFQAINHSTYHRGQINSQLRQKGIDPILTDYIFYKR</sequence>
<keyword evidence="4" id="KW-1185">Reference proteome</keyword>
<comment type="similarity">
    <text evidence="1">Belongs to the DinB family.</text>
</comment>
<dbReference type="SUPFAM" id="SSF109854">
    <property type="entry name" value="DinB/YfiT-like putative metalloenzymes"/>
    <property type="match status" value="1"/>
</dbReference>
<keyword evidence="2" id="KW-0479">Metal-binding</keyword>
<evidence type="ECO:0000313" key="3">
    <source>
        <dbReference type="EMBL" id="MCA6066502.1"/>
    </source>
</evidence>
<gene>
    <name evidence="3" type="ORF">JI747_004875</name>
</gene>
<evidence type="ECO:0000256" key="1">
    <source>
        <dbReference type="ARBA" id="ARBA00008635"/>
    </source>
</evidence>
<reference evidence="3 4" key="1">
    <citation type="submission" date="2021-09" db="EMBL/GenBank/DDBJ databases">
        <title>Genome sequencing and assembly of Chryseobacterium sp. RG1.</title>
        <authorList>
            <person name="Chhetri G."/>
        </authorList>
    </citation>
    <scope>NUCLEOTIDE SEQUENCE [LARGE SCALE GENOMIC DNA]</scope>
    <source>
        <strain evidence="3 4">RG1</strain>
    </source>
</reference>
<name>A0ABS7ZXQ2_9FLAO</name>
<dbReference type="PANTHER" id="PTHR37302">
    <property type="entry name" value="SLR1116 PROTEIN"/>
    <property type="match status" value="1"/>
</dbReference>
<evidence type="ECO:0000313" key="4">
    <source>
        <dbReference type="Proteomes" id="UP000618240"/>
    </source>
</evidence>
<dbReference type="InterPro" id="IPR007837">
    <property type="entry name" value="DinB"/>
</dbReference>
<accession>A0ABS7ZXQ2</accession>
<dbReference type="EMBL" id="JAERSE020000001">
    <property type="protein sequence ID" value="MCA6066502.1"/>
    <property type="molecule type" value="Genomic_DNA"/>
</dbReference>
<dbReference type="RefSeq" id="WP_225686673.1">
    <property type="nucleotide sequence ID" value="NZ_JAERSE020000001.1"/>
</dbReference>
<dbReference type="InterPro" id="IPR034660">
    <property type="entry name" value="DinB/YfiT-like"/>
</dbReference>
<dbReference type="Gene3D" id="1.20.120.450">
    <property type="entry name" value="dinb family like domain"/>
    <property type="match status" value="1"/>
</dbReference>